<dbReference type="NCBIfam" id="TIGR01901">
    <property type="entry name" value="adhes_NPXG"/>
    <property type="match status" value="1"/>
</dbReference>
<proteinExistence type="predicted"/>
<sequence>MNDLISSKQLKILLSLNKLKSTFLYLSLLWNIITAISIPASAQITPDTTLDNSPSKVNSQNLNNLLIEGGVKNQSNLFHSFQEFNINKGQQVFFANPQGINNIITRITGNNPSNINGVLGVNGLANLFFINPNGIIFGKDARLDVNGSFIGSTADSINFSDGSFFSAIEPNNPALLKINVPLGLQYGNNPAAIQLKQANLQVKPGNILGLIGGNVNLDNTTLKAPGGTIQLGGLLSSGVVNLNDLKSFSFPDNIQLGDVSLINKSNIEVIASGGGDIFINANNFNLNNSSLQAGIKTGLGNQDAVAGDININTTGDINLNQNSNIKNILELDSVGEGGKIDIRTNNFFLKDSNILTDTESSGNAGNLTVKAENKFEIISSPTNIALRGEGRKGLSSITEDNATGNGGNIIVESPEITISGIGGIDSSTEGLGDGGTVNILTDRLNIIEGAAVLSNTEKSGDAGEIFIQASEFIEISNKLSDSRFESRRRPPGGIIADVRRGNREDGNGGTITLETARLTVKEGAFITTDTKGTGNGGNITIKATELVEVIGRGDNPNTQIVTEVRNNAAGKGGNLSIETKKLFVVNGARINVGTSGSGDSGNLHLKATESIILQGKSDDTPSSIIAQVGQDSNANGGNITIETKNLTIKDGNQISASNLGRGNSGNISIKATEAININGIFSTTESSDRLVAESSQDSNNFLIPSGIFSSSPGIGNAGDLNIETGKLTINNKSQISVSSQQQGAAGNLTIQGNQIYLDNSIISAETVAGDKGSIYFNGKDIRLRRGIQVTTNATQTATGGNIDIDTNTLVGLENSDITANAEDNFGGRVIINAEALFGIAFRDFLTLESDITATSALGAEFNGVVEINTPDIDPTSALEELPEGFTDSSQIQAGCAADGGNRFAETGRGGLPKTPQEVLRSQVVVEDWRVSAGEEIEKAEIQPKKDKFTPIVEARGWIVNQDGVVEFVTNLPQENIIYKNHSFNCG</sequence>
<evidence type="ECO:0000259" key="2">
    <source>
        <dbReference type="SMART" id="SM00912"/>
    </source>
</evidence>
<accession>A0A1Z4LST7</accession>
<dbReference type="Proteomes" id="UP000218418">
    <property type="component" value="Chromosome"/>
</dbReference>
<protein>
    <submittedName>
        <fullName evidence="3">Filamentous hemagglutinin family outer membrane protein</fullName>
    </submittedName>
</protein>
<dbReference type="SUPFAM" id="SSF51126">
    <property type="entry name" value="Pectin lyase-like"/>
    <property type="match status" value="4"/>
</dbReference>
<keyword evidence="4" id="KW-1185">Reference proteome</keyword>
<feature type="compositionally biased region" description="Basic and acidic residues" evidence="1">
    <location>
        <begin position="497"/>
        <end position="506"/>
    </location>
</feature>
<evidence type="ECO:0000256" key="1">
    <source>
        <dbReference type="SAM" id="MobiDB-lite"/>
    </source>
</evidence>
<organism evidence="3 4">
    <name type="scientific">Calothrix parasitica NIES-267</name>
    <dbReference type="NCBI Taxonomy" id="1973488"/>
    <lineage>
        <taxon>Bacteria</taxon>
        <taxon>Bacillati</taxon>
        <taxon>Cyanobacteriota</taxon>
        <taxon>Cyanophyceae</taxon>
        <taxon>Nostocales</taxon>
        <taxon>Calotrichaceae</taxon>
        <taxon>Calothrix</taxon>
    </lineage>
</organism>
<evidence type="ECO:0000313" key="3">
    <source>
        <dbReference type="EMBL" id="BAY84315.1"/>
    </source>
</evidence>
<reference evidence="3 4" key="1">
    <citation type="submission" date="2017-06" db="EMBL/GenBank/DDBJ databases">
        <title>Genome sequencing of cyanobaciteial culture collection at National Institute for Environmental Studies (NIES).</title>
        <authorList>
            <person name="Hirose Y."/>
            <person name="Shimura Y."/>
            <person name="Fujisawa T."/>
            <person name="Nakamura Y."/>
            <person name="Kawachi M."/>
        </authorList>
    </citation>
    <scope>NUCLEOTIDE SEQUENCE [LARGE SCALE GENOMIC DNA]</scope>
    <source>
        <strain evidence="3 4">NIES-267</strain>
    </source>
</reference>
<feature type="domain" description="Filamentous haemagglutinin FhaB/tRNA nuclease CdiA-like TPS" evidence="2">
    <location>
        <begin position="35"/>
        <end position="160"/>
    </location>
</feature>
<gene>
    <name evidence="3" type="ORF">NIES267_38110</name>
</gene>
<dbReference type="InterPro" id="IPR012334">
    <property type="entry name" value="Pectin_lyas_fold"/>
</dbReference>
<dbReference type="EMBL" id="AP018227">
    <property type="protein sequence ID" value="BAY84315.1"/>
    <property type="molecule type" value="Genomic_DNA"/>
</dbReference>
<name>A0A1Z4LST7_9CYAN</name>
<dbReference type="AlphaFoldDB" id="A0A1Z4LST7"/>
<evidence type="ECO:0000313" key="4">
    <source>
        <dbReference type="Proteomes" id="UP000218418"/>
    </source>
</evidence>
<dbReference type="Pfam" id="PF05860">
    <property type="entry name" value="TPS"/>
    <property type="match status" value="1"/>
</dbReference>
<dbReference type="InterPro" id="IPR011050">
    <property type="entry name" value="Pectin_lyase_fold/virulence"/>
</dbReference>
<dbReference type="SMART" id="SM00912">
    <property type="entry name" value="Haemagg_act"/>
    <property type="match status" value="1"/>
</dbReference>
<dbReference type="InterPro" id="IPR008638">
    <property type="entry name" value="FhaB/CdiA-like_TPS"/>
</dbReference>
<dbReference type="Gene3D" id="2.160.20.10">
    <property type="entry name" value="Single-stranded right-handed beta-helix, Pectin lyase-like"/>
    <property type="match status" value="2"/>
</dbReference>
<feature type="region of interest" description="Disordered" evidence="1">
    <location>
        <begin position="483"/>
        <end position="508"/>
    </location>
</feature>